<feature type="compositionally biased region" description="Low complexity" evidence="1">
    <location>
        <begin position="64"/>
        <end position="80"/>
    </location>
</feature>
<accession>A0ABV7MGB2</accession>
<dbReference type="Pfam" id="PF13007">
    <property type="entry name" value="LZ_Tnp_IS66"/>
    <property type="match status" value="1"/>
</dbReference>
<dbReference type="InterPro" id="IPR052344">
    <property type="entry name" value="Transposase-related"/>
</dbReference>
<dbReference type="EMBL" id="JBHRVA010000003">
    <property type="protein sequence ID" value="MFC3303842.1"/>
    <property type="molecule type" value="Genomic_DNA"/>
</dbReference>
<feature type="domain" description="Transposase IS66 central" evidence="2">
    <location>
        <begin position="164"/>
        <end position="449"/>
    </location>
</feature>
<feature type="domain" description="Transposase IS66 C-terminal" evidence="5">
    <location>
        <begin position="456"/>
        <end position="493"/>
    </location>
</feature>
<feature type="region of interest" description="Disordered" evidence="1">
    <location>
        <begin position="63"/>
        <end position="110"/>
    </location>
</feature>
<dbReference type="Pfam" id="PF03050">
    <property type="entry name" value="DDE_Tnp_IS66"/>
    <property type="match status" value="1"/>
</dbReference>
<sequence length="499" mass="55498">MPTKPPSDLPEDVGALQGLVVHQALEIEKLKHQLAILRRHRFGTKSEGLDQLELGIEDLEETAAEAGASASSDDPASSESADPKKKPRRKPLPEHLPRQDVVHEPQSACSDCGKPMRHLGEDIREVLDYVPGRFVVHRHVRPKLSCRDCGTIAQKPMPSLPIVRGMPGPGLLAHVLVSKYADHLPLHRQSQIYGREGIDLDRSTMADWVGQCSRLLRPLVDTIGKHALGGEALFTDDTPVPVLDPGRGRTKTGRLWTYVRDERPWAGPAPPAAFYRYSPDRKGERPKDHLRSFEGFMHADGYGGYDKIYGKEIVEVACMAHARRKLFDIAKSTGSPIAKEAVERIAELYAVEKEARGKSPATRVAIRKEKAEPIFDDLEAWLHQTLPQLPGKGELAKAIRYTLGRMKRMRSYLEHGECELDNNTAERSLRGIAVGRKNWTFAGSDVGGDRAAAIYTLTETAKLNRVNPQAWLTDVLTRIADHPVNKVHELLPWHLASDS</sequence>
<dbReference type="InterPro" id="IPR039552">
    <property type="entry name" value="IS66_C"/>
</dbReference>
<protein>
    <submittedName>
        <fullName evidence="6">IS66 family transposase</fullName>
    </submittedName>
</protein>
<proteinExistence type="predicted"/>
<evidence type="ECO:0000259" key="3">
    <source>
        <dbReference type="Pfam" id="PF13005"/>
    </source>
</evidence>
<reference evidence="7" key="1">
    <citation type="journal article" date="2019" name="Int. J. Syst. Evol. Microbiol.">
        <title>The Global Catalogue of Microorganisms (GCM) 10K type strain sequencing project: providing services to taxonomists for standard genome sequencing and annotation.</title>
        <authorList>
            <consortium name="The Broad Institute Genomics Platform"/>
            <consortium name="The Broad Institute Genome Sequencing Center for Infectious Disease"/>
            <person name="Wu L."/>
            <person name="Ma J."/>
        </authorList>
    </citation>
    <scope>NUCLEOTIDE SEQUENCE [LARGE SCALE GENOMIC DNA]</scope>
    <source>
        <strain evidence="7">KCTC 22245</strain>
    </source>
</reference>
<feature type="domain" description="Transposase IS66 zinc-finger binding" evidence="3">
    <location>
        <begin position="107"/>
        <end position="150"/>
    </location>
</feature>
<dbReference type="Proteomes" id="UP001595607">
    <property type="component" value="Unassembled WGS sequence"/>
</dbReference>
<dbReference type="PANTHER" id="PTHR33678:SF1">
    <property type="entry name" value="BLL1576 PROTEIN"/>
    <property type="match status" value="1"/>
</dbReference>
<dbReference type="Pfam" id="PF13005">
    <property type="entry name" value="zf-IS66"/>
    <property type="match status" value="1"/>
</dbReference>
<name>A0ABV7MGB2_9PROT</name>
<dbReference type="Pfam" id="PF13817">
    <property type="entry name" value="DDE_Tnp_IS66_C"/>
    <property type="match status" value="1"/>
</dbReference>
<evidence type="ECO:0000313" key="7">
    <source>
        <dbReference type="Proteomes" id="UP001595607"/>
    </source>
</evidence>
<dbReference type="InterPro" id="IPR024463">
    <property type="entry name" value="Transposase_TnpC_homeodom"/>
</dbReference>
<dbReference type="NCBIfam" id="NF033517">
    <property type="entry name" value="transpos_IS66"/>
    <property type="match status" value="1"/>
</dbReference>
<evidence type="ECO:0000259" key="2">
    <source>
        <dbReference type="Pfam" id="PF03050"/>
    </source>
</evidence>
<gene>
    <name evidence="6" type="ORF">ACFONP_14005</name>
</gene>
<organism evidence="6 7">
    <name type="scientific">Parvularcula lutaonensis</name>
    <dbReference type="NCBI Taxonomy" id="491923"/>
    <lineage>
        <taxon>Bacteria</taxon>
        <taxon>Pseudomonadati</taxon>
        <taxon>Pseudomonadota</taxon>
        <taxon>Alphaproteobacteria</taxon>
        <taxon>Parvularculales</taxon>
        <taxon>Parvularculaceae</taxon>
        <taxon>Parvularcula</taxon>
    </lineage>
</organism>
<dbReference type="InterPro" id="IPR024474">
    <property type="entry name" value="Znf_dom_IS66"/>
</dbReference>
<keyword evidence="7" id="KW-1185">Reference proteome</keyword>
<dbReference type="RefSeq" id="WP_189576763.1">
    <property type="nucleotide sequence ID" value="NZ_BMXU01000002.1"/>
</dbReference>
<evidence type="ECO:0000259" key="4">
    <source>
        <dbReference type="Pfam" id="PF13007"/>
    </source>
</evidence>
<dbReference type="InterPro" id="IPR004291">
    <property type="entry name" value="Transposase_IS66_central"/>
</dbReference>
<evidence type="ECO:0000313" key="6">
    <source>
        <dbReference type="EMBL" id="MFC3303842.1"/>
    </source>
</evidence>
<dbReference type="PANTHER" id="PTHR33678">
    <property type="entry name" value="BLL1576 PROTEIN"/>
    <property type="match status" value="1"/>
</dbReference>
<feature type="domain" description="Transposase TnpC homeodomain" evidence="4">
    <location>
        <begin position="30"/>
        <end position="101"/>
    </location>
</feature>
<feature type="compositionally biased region" description="Basic and acidic residues" evidence="1">
    <location>
        <begin position="91"/>
        <end position="103"/>
    </location>
</feature>
<evidence type="ECO:0000259" key="5">
    <source>
        <dbReference type="Pfam" id="PF13817"/>
    </source>
</evidence>
<comment type="caution">
    <text evidence="6">The sequence shown here is derived from an EMBL/GenBank/DDBJ whole genome shotgun (WGS) entry which is preliminary data.</text>
</comment>
<evidence type="ECO:0000256" key="1">
    <source>
        <dbReference type="SAM" id="MobiDB-lite"/>
    </source>
</evidence>